<name>A0A6J4T061_9ACTN</name>
<dbReference type="EMBL" id="CADCVS010000320">
    <property type="protein sequence ID" value="CAA9510467.1"/>
    <property type="molecule type" value="Genomic_DNA"/>
</dbReference>
<dbReference type="AlphaFoldDB" id="A0A6J4T061"/>
<gene>
    <name evidence="1" type="ORF">AVDCRST_MAG30-2452</name>
</gene>
<protein>
    <submittedName>
        <fullName evidence="1">Uncharacterized protein</fullName>
    </submittedName>
</protein>
<accession>A0A6J4T061</accession>
<organism evidence="1">
    <name type="scientific">uncultured Solirubrobacteraceae bacterium</name>
    <dbReference type="NCBI Taxonomy" id="1162706"/>
    <lineage>
        <taxon>Bacteria</taxon>
        <taxon>Bacillati</taxon>
        <taxon>Actinomycetota</taxon>
        <taxon>Thermoleophilia</taxon>
        <taxon>Solirubrobacterales</taxon>
        <taxon>Solirubrobacteraceae</taxon>
        <taxon>environmental samples</taxon>
    </lineage>
</organism>
<sequence>MPDDEEPQRPWFRIKGTDDAITMWYAVMRKEVKGVYIGALCLRHTDHHTLLLQKGWQEVEVSEIQAFAA</sequence>
<proteinExistence type="predicted"/>
<evidence type="ECO:0000313" key="1">
    <source>
        <dbReference type="EMBL" id="CAA9510467.1"/>
    </source>
</evidence>
<reference evidence="1" key="1">
    <citation type="submission" date="2020-02" db="EMBL/GenBank/DDBJ databases">
        <authorList>
            <person name="Meier V. D."/>
        </authorList>
    </citation>
    <scope>NUCLEOTIDE SEQUENCE</scope>
    <source>
        <strain evidence="1">AVDCRST_MAG30</strain>
    </source>
</reference>